<accession>A0A182YE99</accession>
<sequence length="303" mass="35064">MSVCSVLLLSLNVVLYTSTVVSGAANSSITGYGYELLSAKLEYLQYKLIEMDFAMKEDRESTDQKLSNQATLSDGLLWTLGQLSQALGHNLTALQTQSRKNHRKQTGKYLIQPTQNDEPFMAYCEQTRFGGGWLVVQLRFDGSLDFQRNWTEYRDGFGSIDREFWIGLEHLHRITSERPHELVVELEDFSRNYIYARYKEFEIGSEKDAYRLKKVGAYSGTAGDSLIYHKDSKFSTLDRDNDENESDNCAVLYHGAWWNKNCHYSNLNAQYNEGVDAKLINWYYYQKNHLGLAYTRMMIREVC</sequence>
<keyword evidence="2" id="KW-1185">Reference proteome</keyword>
<reference evidence="2" key="1">
    <citation type="journal article" date="2014" name="Genome Biol.">
        <title>Genome analysis of a major urban malaria vector mosquito, Anopheles stephensi.</title>
        <authorList>
            <person name="Jiang X."/>
            <person name="Peery A."/>
            <person name="Hall A.B."/>
            <person name="Sharma A."/>
            <person name="Chen X.G."/>
            <person name="Waterhouse R.M."/>
            <person name="Komissarov A."/>
            <person name="Riehle M.M."/>
            <person name="Shouche Y."/>
            <person name="Sharakhova M.V."/>
            <person name="Lawson D."/>
            <person name="Pakpour N."/>
            <person name="Arensburger P."/>
            <person name="Davidson V.L."/>
            <person name="Eiglmeier K."/>
            <person name="Emrich S."/>
            <person name="George P."/>
            <person name="Kennedy R.C."/>
            <person name="Mane S.P."/>
            <person name="Maslen G."/>
            <person name="Oringanje C."/>
            <person name="Qi Y."/>
            <person name="Settlage R."/>
            <person name="Tojo M."/>
            <person name="Tubio J.M."/>
            <person name="Unger M.F."/>
            <person name="Wang B."/>
            <person name="Vernick K.D."/>
            <person name="Ribeiro J.M."/>
            <person name="James A.A."/>
            <person name="Michel K."/>
            <person name="Riehle M.A."/>
            <person name="Luckhart S."/>
            <person name="Sharakhov I.V."/>
            <person name="Tu Z."/>
        </authorList>
    </citation>
    <scope>NUCLEOTIDE SEQUENCE [LARGE SCALE GENOMIC DNA]</scope>
    <source>
        <strain evidence="2">Indian</strain>
    </source>
</reference>
<organism evidence="1 2">
    <name type="scientific">Anopheles stephensi</name>
    <name type="common">Indo-Pakistan malaria mosquito</name>
    <dbReference type="NCBI Taxonomy" id="30069"/>
    <lineage>
        <taxon>Eukaryota</taxon>
        <taxon>Metazoa</taxon>
        <taxon>Ecdysozoa</taxon>
        <taxon>Arthropoda</taxon>
        <taxon>Hexapoda</taxon>
        <taxon>Insecta</taxon>
        <taxon>Pterygota</taxon>
        <taxon>Neoptera</taxon>
        <taxon>Endopterygota</taxon>
        <taxon>Diptera</taxon>
        <taxon>Nematocera</taxon>
        <taxon>Culicoidea</taxon>
        <taxon>Culicidae</taxon>
        <taxon>Anophelinae</taxon>
        <taxon>Anopheles</taxon>
    </lineage>
</organism>
<dbReference type="NCBIfam" id="NF040941">
    <property type="entry name" value="GGGWT_bact"/>
    <property type="match status" value="1"/>
</dbReference>
<dbReference type="Pfam" id="PF00147">
    <property type="entry name" value="Fibrinogen_C"/>
    <property type="match status" value="1"/>
</dbReference>
<dbReference type="STRING" id="30069.A0A182YE99"/>
<dbReference type="InterPro" id="IPR014716">
    <property type="entry name" value="Fibrinogen_a/b/g_C_1"/>
</dbReference>
<dbReference type="OMA" id="TWISINW"/>
<dbReference type="InterPro" id="IPR050373">
    <property type="entry name" value="Fibrinogen_C-term_domain"/>
</dbReference>
<dbReference type="Gene3D" id="3.90.215.10">
    <property type="entry name" value="Gamma Fibrinogen, chain A, domain 1"/>
    <property type="match status" value="1"/>
</dbReference>
<protein>
    <submittedName>
        <fullName evidence="1">Fibrinogen C-terminal domain-containing protein</fullName>
    </submittedName>
</protein>
<dbReference type="InterPro" id="IPR002181">
    <property type="entry name" value="Fibrinogen_a/b/g_C_dom"/>
</dbReference>
<proteinExistence type="predicted"/>
<dbReference type="PANTHER" id="PTHR19143">
    <property type="entry name" value="FIBRINOGEN/TENASCIN/ANGIOPOEITIN"/>
    <property type="match status" value="1"/>
</dbReference>
<reference evidence="1" key="2">
    <citation type="submission" date="2020-05" db="UniProtKB">
        <authorList>
            <consortium name="EnsemblMetazoa"/>
        </authorList>
    </citation>
    <scope>IDENTIFICATION</scope>
    <source>
        <strain evidence="1">Indian</strain>
    </source>
</reference>
<name>A0A182YE99_ANOST</name>
<dbReference type="Proteomes" id="UP000076408">
    <property type="component" value="Unassembled WGS sequence"/>
</dbReference>
<dbReference type="EnsemblMetazoa" id="ASTEI06785-RA">
    <property type="protein sequence ID" value="ASTEI06785-PA"/>
    <property type="gene ID" value="ASTEI06785"/>
</dbReference>
<dbReference type="VEuPathDB" id="VectorBase:ASTEI20_030793"/>
<dbReference type="AlphaFoldDB" id="A0A182YE99"/>
<evidence type="ECO:0000313" key="2">
    <source>
        <dbReference type="Proteomes" id="UP000076408"/>
    </source>
</evidence>
<dbReference type="SMART" id="SM00186">
    <property type="entry name" value="FBG"/>
    <property type="match status" value="1"/>
</dbReference>
<evidence type="ECO:0000313" key="1">
    <source>
        <dbReference type="EnsemblMetazoa" id="ASTEI06785-PA"/>
    </source>
</evidence>
<dbReference type="VEuPathDB" id="VectorBase:ASTE011073"/>
<dbReference type="VEuPathDB" id="VectorBase:ASTEI06785"/>
<dbReference type="PROSITE" id="PS51406">
    <property type="entry name" value="FIBRINOGEN_C_2"/>
    <property type="match status" value="1"/>
</dbReference>
<dbReference type="GO" id="GO:0005615">
    <property type="term" value="C:extracellular space"/>
    <property type="evidence" value="ECO:0007669"/>
    <property type="project" value="TreeGrafter"/>
</dbReference>
<dbReference type="CDD" id="cd00087">
    <property type="entry name" value="FReD"/>
    <property type="match status" value="1"/>
</dbReference>
<dbReference type="SUPFAM" id="SSF56496">
    <property type="entry name" value="Fibrinogen C-terminal domain-like"/>
    <property type="match status" value="1"/>
</dbReference>
<dbReference type="InterPro" id="IPR036056">
    <property type="entry name" value="Fibrinogen-like_C"/>
</dbReference>
<dbReference type="PANTHER" id="PTHR19143:SF327">
    <property type="entry name" value="FI21813P1-RELATED"/>
    <property type="match status" value="1"/>
</dbReference>